<dbReference type="AlphaFoldDB" id="A0A0U5G8Q9"/>
<dbReference type="EMBL" id="CDMC01000008">
    <property type="protein sequence ID" value="CEL06792.1"/>
    <property type="molecule type" value="Genomic_DNA"/>
</dbReference>
<reference evidence="3" key="1">
    <citation type="journal article" date="2016" name="Genome Announc.">
        <title>Draft genome sequences of fungus Aspergillus calidoustus.</title>
        <authorList>
            <person name="Horn F."/>
            <person name="Linde J."/>
            <person name="Mattern D.J."/>
            <person name="Walther G."/>
            <person name="Guthke R."/>
            <person name="Scherlach K."/>
            <person name="Martin K."/>
            <person name="Brakhage A.A."/>
            <person name="Petzke L."/>
            <person name="Valiante V."/>
        </authorList>
    </citation>
    <scope>NUCLEOTIDE SEQUENCE [LARGE SCALE GENOMIC DNA]</scope>
    <source>
        <strain evidence="3">SF006504</strain>
    </source>
</reference>
<evidence type="ECO:0000313" key="3">
    <source>
        <dbReference type="Proteomes" id="UP000054771"/>
    </source>
</evidence>
<sequence>MEEGIELSLGWRKSARFVVALEEFCTVGGARIYSVHSGDVMGFLFFCKLDSDRQLMPFLLHATYPSPASTNSPSIHRSFKTTSYFCCTWHSVCRCCLSLAPFMSSSSSRATNFDDSEWLPHPPRASTFGCPEPHSASSPLSIFPGLLVSLILVFTQRPLDIQQRDLHPFIPSSPLPSSSPAARQPSNPSASHSDFHTPRATTVFYVPLRSNCETHIPQITF</sequence>
<evidence type="ECO:0000313" key="2">
    <source>
        <dbReference type="EMBL" id="CEL06792.1"/>
    </source>
</evidence>
<protein>
    <submittedName>
        <fullName evidence="2">Uncharacterized protein</fullName>
    </submittedName>
</protein>
<proteinExistence type="predicted"/>
<name>A0A0U5G8Q9_ASPCI</name>
<feature type="region of interest" description="Disordered" evidence="1">
    <location>
        <begin position="172"/>
        <end position="195"/>
    </location>
</feature>
<organism evidence="2 3">
    <name type="scientific">Aspergillus calidoustus</name>
    <dbReference type="NCBI Taxonomy" id="454130"/>
    <lineage>
        <taxon>Eukaryota</taxon>
        <taxon>Fungi</taxon>
        <taxon>Dikarya</taxon>
        <taxon>Ascomycota</taxon>
        <taxon>Pezizomycotina</taxon>
        <taxon>Eurotiomycetes</taxon>
        <taxon>Eurotiomycetidae</taxon>
        <taxon>Eurotiales</taxon>
        <taxon>Aspergillaceae</taxon>
        <taxon>Aspergillus</taxon>
        <taxon>Aspergillus subgen. Nidulantes</taxon>
    </lineage>
</organism>
<gene>
    <name evidence="2" type="ORF">ASPCAL09964</name>
</gene>
<keyword evidence="3" id="KW-1185">Reference proteome</keyword>
<evidence type="ECO:0000256" key="1">
    <source>
        <dbReference type="SAM" id="MobiDB-lite"/>
    </source>
</evidence>
<accession>A0A0U5G8Q9</accession>
<dbReference type="Proteomes" id="UP000054771">
    <property type="component" value="Unassembled WGS sequence"/>
</dbReference>
<feature type="compositionally biased region" description="Low complexity" evidence="1">
    <location>
        <begin position="175"/>
        <end position="191"/>
    </location>
</feature>